<proteinExistence type="predicted"/>
<dbReference type="Gene3D" id="3.50.50.60">
    <property type="entry name" value="FAD/NAD(P)-binding domain"/>
    <property type="match status" value="1"/>
</dbReference>
<dbReference type="Proteomes" id="UP000754883">
    <property type="component" value="Unassembled WGS sequence"/>
</dbReference>
<keyword evidence="3" id="KW-1185">Reference proteome</keyword>
<dbReference type="AlphaFoldDB" id="A0A9N9UEE5"/>
<feature type="domain" description="FAD dependent oxidoreductase" evidence="1">
    <location>
        <begin position="75"/>
        <end position="483"/>
    </location>
</feature>
<sequence length="534" mass="58934">MGHVSSKLRNKAAKVRSMIKILKEISTDFEYALNRASDSPGIPRSNPTEPYWLDDPPYPELTNIQSRQRLPDFVDVAIIGSGIAGASIARSLLHERRRRGIDLDKKVVVFEARDLCSGATGRNGGHIKPSPYDTFAQLSTFMPKDRAAALTRFQASHIDYLIELCREERIDIAEAREVETVDFFVDEEMFHDAVGDVEESRKWLPEVQVFEWEKEDVLQQFGVNEGVVGAISQRAGTIWAYRFVVSIWKQLLDEFPSQLIIQTNTPVTYISAGPSAPGFPFAVQTPSGVILARHVIHATNAFASELVPGLRRKITGARAHMSSQRPGDVFPETWGQRSWSVIYPGGFDYVTQRPSEIDGDVPGDILLGGGFRRSAKSGVDQMGVYDDSAYPKALAASHISGIFPSIFHPNWGSGGELKKVWTGILGMTGDQLPLVGRLDEGLTTRIIDQQHKTSEPDRTSPGEWIAAGYSGEGMVFAWLCGVALGIMVAGSENEDIPQAPGRPGGMLQDWFPPELLISPQRLRQTDVARLFQGE</sequence>
<name>A0A9N9UEE5_9HYPO</name>
<dbReference type="EMBL" id="CABFNO020001387">
    <property type="protein sequence ID" value="CAG9984363.1"/>
    <property type="molecule type" value="Genomic_DNA"/>
</dbReference>
<dbReference type="SUPFAM" id="SSF51905">
    <property type="entry name" value="FAD/NAD(P)-binding domain"/>
    <property type="match status" value="1"/>
</dbReference>
<protein>
    <recommendedName>
        <fullName evidence="1">FAD dependent oxidoreductase domain-containing protein</fullName>
    </recommendedName>
</protein>
<dbReference type="OrthoDB" id="429143at2759"/>
<dbReference type="Gene3D" id="3.30.9.10">
    <property type="entry name" value="D-Amino Acid Oxidase, subunit A, domain 2"/>
    <property type="match status" value="1"/>
</dbReference>
<evidence type="ECO:0000313" key="2">
    <source>
        <dbReference type="EMBL" id="CAG9984363.1"/>
    </source>
</evidence>
<dbReference type="PANTHER" id="PTHR13847:SF213">
    <property type="entry name" value="DEPENDENT OXIDOREDUCTASE, PUTATIVE-RELATED"/>
    <property type="match status" value="1"/>
</dbReference>
<accession>A0A9N9UEE5</accession>
<dbReference type="InterPro" id="IPR006076">
    <property type="entry name" value="FAD-dep_OxRdtase"/>
</dbReference>
<evidence type="ECO:0000259" key="1">
    <source>
        <dbReference type="Pfam" id="PF01266"/>
    </source>
</evidence>
<evidence type="ECO:0000313" key="3">
    <source>
        <dbReference type="Proteomes" id="UP000754883"/>
    </source>
</evidence>
<gene>
    <name evidence="2" type="ORF">CBYS24578_00012127</name>
</gene>
<reference evidence="2" key="1">
    <citation type="submission" date="2021-10" db="EMBL/GenBank/DDBJ databases">
        <authorList>
            <person name="Piombo E."/>
        </authorList>
    </citation>
    <scope>NUCLEOTIDE SEQUENCE</scope>
</reference>
<comment type="caution">
    <text evidence="2">The sequence shown here is derived from an EMBL/GenBank/DDBJ whole genome shotgun (WGS) entry which is preliminary data.</text>
</comment>
<dbReference type="PANTHER" id="PTHR13847">
    <property type="entry name" value="SARCOSINE DEHYDROGENASE-RELATED"/>
    <property type="match status" value="1"/>
</dbReference>
<organism evidence="2 3">
    <name type="scientific">Clonostachys byssicola</name>
    <dbReference type="NCBI Taxonomy" id="160290"/>
    <lineage>
        <taxon>Eukaryota</taxon>
        <taxon>Fungi</taxon>
        <taxon>Dikarya</taxon>
        <taxon>Ascomycota</taxon>
        <taxon>Pezizomycotina</taxon>
        <taxon>Sordariomycetes</taxon>
        <taxon>Hypocreomycetidae</taxon>
        <taxon>Hypocreales</taxon>
        <taxon>Bionectriaceae</taxon>
        <taxon>Clonostachys</taxon>
    </lineage>
</organism>
<dbReference type="GO" id="GO:0005737">
    <property type="term" value="C:cytoplasm"/>
    <property type="evidence" value="ECO:0007669"/>
    <property type="project" value="TreeGrafter"/>
</dbReference>
<dbReference type="Pfam" id="PF01266">
    <property type="entry name" value="DAO"/>
    <property type="match status" value="1"/>
</dbReference>
<dbReference type="InterPro" id="IPR036188">
    <property type="entry name" value="FAD/NAD-bd_sf"/>
</dbReference>